<accession>A0AAD4PWY1</accession>
<reference evidence="1" key="1">
    <citation type="submission" date="2021-12" db="EMBL/GenBank/DDBJ databases">
        <title>Convergent genome expansion in fungi linked to evolution of root-endophyte symbiosis.</title>
        <authorList>
            <consortium name="DOE Joint Genome Institute"/>
            <person name="Ke Y.-H."/>
            <person name="Bonito G."/>
            <person name="Liao H.-L."/>
            <person name="Looney B."/>
            <person name="Rojas-Flechas A."/>
            <person name="Nash J."/>
            <person name="Hameed K."/>
            <person name="Schadt C."/>
            <person name="Martin F."/>
            <person name="Crous P.W."/>
            <person name="Miettinen O."/>
            <person name="Magnuson J.K."/>
            <person name="Labbe J."/>
            <person name="Jacobson D."/>
            <person name="Doktycz M.J."/>
            <person name="Veneault-Fourrey C."/>
            <person name="Kuo A."/>
            <person name="Mondo S."/>
            <person name="Calhoun S."/>
            <person name="Riley R."/>
            <person name="Ohm R."/>
            <person name="LaButti K."/>
            <person name="Andreopoulos B."/>
            <person name="Pangilinan J."/>
            <person name="Nolan M."/>
            <person name="Tritt A."/>
            <person name="Clum A."/>
            <person name="Lipzen A."/>
            <person name="Daum C."/>
            <person name="Barry K."/>
            <person name="Grigoriev I.V."/>
            <person name="Vilgalys R."/>
        </authorList>
    </citation>
    <scope>NUCLEOTIDE SEQUENCE</scope>
    <source>
        <strain evidence="1">PMI_201</strain>
    </source>
</reference>
<comment type="caution">
    <text evidence="1">The sequence shown here is derived from an EMBL/GenBank/DDBJ whole genome shotgun (WGS) entry which is preliminary data.</text>
</comment>
<dbReference type="RefSeq" id="XP_046068800.1">
    <property type="nucleotide sequence ID" value="XM_046222242.1"/>
</dbReference>
<protein>
    <submittedName>
        <fullName evidence="1">Uncharacterized protein</fullName>
    </submittedName>
</protein>
<dbReference type="Proteomes" id="UP001201262">
    <property type="component" value="Unassembled WGS sequence"/>
</dbReference>
<gene>
    <name evidence="1" type="ORF">BGW36DRAFT_464140</name>
</gene>
<evidence type="ECO:0000313" key="2">
    <source>
        <dbReference type="Proteomes" id="UP001201262"/>
    </source>
</evidence>
<evidence type="ECO:0000313" key="1">
    <source>
        <dbReference type="EMBL" id="KAH8692927.1"/>
    </source>
</evidence>
<dbReference type="AlphaFoldDB" id="A0AAD4PWY1"/>
<dbReference type="GeneID" id="70252529"/>
<organism evidence="1 2">
    <name type="scientific">Talaromyces proteolyticus</name>
    <dbReference type="NCBI Taxonomy" id="1131652"/>
    <lineage>
        <taxon>Eukaryota</taxon>
        <taxon>Fungi</taxon>
        <taxon>Dikarya</taxon>
        <taxon>Ascomycota</taxon>
        <taxon>Pezizomycotina</taxon>
        <taxon>Eurotiomycetes</taxon>
        <taxon>Eurotiomycetidae</taxon>
        <taxon>Eurotiales</taxon>
        <taxon>Trichocomaceae</taxon>
        <taxon>Talaromyces</taxon>
        <taxon>Talaromyces sect. Bacilispori</taxon>
    </lineage>
</organism>
<keyword evidence="2" id="KW-1185">Reference proteome</keyword>
<name>A0AAD4PWY1_9EURO</name>
<sequence length="228" mass="26139">MSNIYRFKFFTIGHKNNRHRTSQEEIYDLRGKAANEFQRYQTELKRNWDRKLGDSIVRNFHVLDERHSNACTDAGNDLTKGPRIPWLGDDAESLPTTLPSIVQYRLRCALNSRSINESTAGPQKGSNTQSLAIFPEGYGSGLDWSLAKSDRSHVLSDVFRLTAFSQKQLLNVMKEKIMAETNRLPLSNENPTLANLLYFRNILQDQLSNASYMLELTNEQNKILQNGR</sequence>
<dbReference type="EMBL" id="JAJTJA010000010">
    <property type="protein sequence ID" value="KAH8692927.1"/>
    <property type="molecule type" value="Genomic_DNA"/>
</dbReference>
<proteinExistence type="predicted"/>